<dbReference type="Proteomes" id="UP000657177">
    <property type="component" value="Unassembled WGS sequence"/>
</dbReference>
<evidence type="ECO:0000313" key="9">
    <source>
        <dbReference type="EMBL" id="MBA2132061.1"/>
    </source>
</evidence>
<keyword evidence="5 7" id="KW-0238">DNA-binding</keyword>
<dbReference type="NCBIfam" id="NF003996">
    <property type="entry name" value="PRK05472.2-5"/>
    <property type="match status" value="1"/>
</dbReference>
<comment type="function">
    <text evidence="7">Modulates transcription in response to changes in cellular NADH/NAD(+) redox state.</text>
</comment>
<name>A0A8J6LHY8_9FIRM</name>
<dbReference type="Gene3D" id="1.10.10.10">
    <property type="entry name" value="Winged helix-like DNA-binding domain superfamily/Winged helix DNA-binding domain"/>
    <property type="match status" value="1"/>
</dbReference>
<evidence type="ECO:0000256" key="4">
    <source>
        <dbReference type="ARBA" id="ARBA00023027"/>
    </source>
</evidence>
<keyword evidence="1 7" id="KW-0963">Cytoplasm</keyword>
<dbReference type="RefSeq" id="WP_181338495.1">
    <property type="nucleotide sequence ID" value="NZ_JAAKDE010000001.1"/>
</dbReference>
<sequence length="213" mass="23242">MPEGLVSFPKATIARFPLYLRALTEYSHQNIVLVSSEEMAQKVGVTPSQLRKDLSYFGSLGIRGTGYDVSYLLMKIKEILGMDRKRRLGIIGAGKLGMALAGYSGFQQHGLEVAALFDTDPTKWGPVNAQLEVFPLTELAAQRAKLGLDIAVITVPKAEAQRVAELAVEAGFPALWNFAPVRLEVPPEILVQYEDIVVGVLTLSHHLARKLGS</sequence>
<dbReference type="HAMAP" id="MF_01131">
    <property type="entry name" value="Rex"/>
    <property type="match status" value="1"/>
</dbReference>
<keyword evidence="3 7" id="KW-0805">Transcription regulation</keyword>
<dbReference type="GO" id="GO:0005737">
    <property type="term" value="C:cytoplasm"/>
    <property type="evidence" value="ECO:0007669"/>
    <property type="project" value="UniProtKB-SubCell"/>
</dbReference>
<evidence type="ECO:0000259" key="8">
    <source>
        <dbReference type="SMART" id="SM00881"/>
    </source>
</evidence>
<dbReference type="SUPFAM" id="SSF46785">
    <property type="entry name" value="Winged helix' DNA-binding domain"/>
    <property type="match status" value="1"/>
</dbReference>
<comment type="caution">
    <text evidence="9">The sequence shown here is derived from an EMBL/GenBank/DDBJ whole genome shotgun (WGS) entry which is preliminary data.</text>
</comment>
<feature type="binding site" evidence="7">
    <location>
        <begin position="92"/>
        <end position="97"/>
    </location>
    <ligand>
        <name>NAD(+)</name>
        <dbReference type="ChEBI" id="CHEBI:57540"/>
    </ligand>
</feature>
<keyword evidence="2 7" id="KW-0678">Repressor</keyword>
<dbReference type="NCBIfam" id="NF003995">
    <property type="entry name" value="PRK05472.2-4"/>
    <property type="match status" value="1"/>
</dbReference>
<dbReference type="PANTHER" id="PTHR35786:SF1">
    <property type="entry name" value="REDOX-SENSING TRANSCRIPTIONAL REPRESSOR REX 1"/>
    <property type="match status" value="1"/>
</dbReference>
<dbReference type="PANTHER" id="PTHR35786">
    <property type="entry name" value="REDOX-SENSING TRANSCRIPTIONAL REPRESSOR REX"/>
    <property type="match status" value="1"/>
</dbReference>
<dbReference type="InterPro" id="IPR022876">
    <property type="entry name" value="Tscrpt_rep_Rex"/>
</dbReference>
<feature type="domain" description="CoA-binding" evidence="8">
    <location>
        <begin position="81"/>
        <end position="182"/>
    </location>
</feature>
<evidence type="ECO:0000256" key="7">
    <source>
        <dbReference type="HAMAP-Rule" id="MF_01131"/>
    </source>
</evidence>
<dbReference type="InterPro" id="IPR036390">
    <property type="entry name" value="WH_DNA-bd_sf"/>
</dbReference>
<organism evidence="9 10">
    <name type="scientific">Capillibacterium thermochitinicola</name>
    <dbReference type="NCBI Taxonomy" id="2699427"/>
    <lineage>
        <taxon>Bacteria</taxon>
        <taxon>Bacillati</taxon>
        <taxon>Bacillota</taxon>
        <taxon>Capillibacterium</taxon>
    </lineage>
</organism>
<comment type="similarity">
    <text evidence="7">Belongs to the transcriptional regulatory Rex family.</text>
</comment>
<dbReference type="InterPro" id="IPR009718">
    <property type="entry name" value="Rex_DNA-bd_C_dom"/>
</dbReference>
<dbReference type="InterPro" id="IPR036388">
    <property type="entry name" value="WH-like_DNA-bd_sf"/>
</dbReference>
<reference evidence="9" key="1">
    <citation type="submission" date="2020-06" db="EMBL/GenBank/DDBJ databases">
        <title>Novel chitinolytic bacterium.</title>
        <authorList>
            <person name="Ungkulpasvich U."/>
            <person name="Kosugi A."/>
            <person name="Uke A."/>
        </authorList>
    </citation>
    <scope>NUCLEOTIDE SEQUENCE</scope>
    <source>
        <strain evidence="9">UUS1-1</strain>
    </source>
</reference>
<dbReference type="Gene3D" id="3.40.50.720">
    <property type="entry name" value="NAD(P)-binding Rossmann-like Domain"/>
    <property type="match status" value="1"/>
</dbReference>
<dbReference type="GO" id="GO:0003700">
    <property type="term" value="F:DNA-binding transcription factor activity"/>
    <property type="evidence" value="ECO:0007669"/>
    <property type="project" value="UniProtKB-UniRule"/>
</dbReference>
<keyword evidence="6 7" id="KW-0804">Transcription</keyword>
<accession>A0A8J6LHY8</accession>
<dbReference type="EMBL" id="JAAKDE010000001">
    <property type="protein sequence ID" value="MBA2132061.1"/>
    <property type="molecule type" value="Genomic_DNA"/>
</dbReference>
<dbReference type="InterPro" id="IPR036291">
    <property type="entry name" value="NAD(P)-bd_dom_sf"/>
</dbReference>
<evidence type="ECO:0000256" key="6">
    <source>
        <dbReference type="ARBA" id="ARBA00023163"/>
    </source>
</evidence>
<evidence type="ECO:0000256" key="3">
    <source>
        <dbReference type="ARBA" id="ARBA00023015"/>
    </source>
</evidence>
<dbReference type="Pfam" id="PF02629">
    <property type="entry name" value="CoA_binding"/>
    <property type="match status" value="1"/>
</dbReference>
<dbReference type="GO" id="GO:0051775">
    <property type="term" value="P:response to redox state"/>
    <property type="evidence" value="ECO:0007669"/>
    <property type="project" value="InterPro"/>
</dbReference>
<feature type="DNA-binding region" description="H-T-H motif" evidence="7">
    <location>
        <begin position="18"/>
        <end position="57"/>
    </location>
</feature>
<dbReference type="Pfam" id="PF06971">
    <property type="entry name" value="Put_DNA-bind_N"/>
    <property type="match status" value="1"/>
</dbReference>
<dbReference type="InterPro" id="IPR003781">
    <property type="entry name" value="CoA-bd"/>
</dbReference>
<dbReference type="GO" id="GO:0045892">
    <property type="term" value="P:negative regulation of DNA-templated transcription"/>
    <property type="evidence" value="ECO:0007669"/>
    <property type="project" value="InterPro"/>
</dbReference>
<protein>
    <recommendedName>
        <fullName evidence="7">Redox-sensing transcriptional repressor Rex</fullName>
    </recommendedName>
</protein>
<proteinExistence type="inferred from homology"/>
<dbReference type="SUPFAM" id="SSF51735">
    <property type="entry name" value="NAD(P)-binding Rossmann-fold domains"/>
    <property type="match status" value="1"/>
</dbReference>
<comment type="subunit">
    <text evidence="7">Homodimer.</text>
</comment>
<comment type="subcellular location">
    <subcellularLocation>
        <location evidence="7">Cytoplasm</location>
    </subcellularLocation>
</comment>
<evidence type="ECO:0000256" key="1">
    <source>
        <dbReference type="ARBA" id="ARBA00022490"/>
    </source>
</evidence>
<dbReference type="SMART" id="SM00881">
    <property type="entry name" value="CoA_binding"/>
    <property type="match status" value="1"/>
</dbReference>
<keyword evidence="10" id="KW-1185">Reference proteome</keyword>
<keyword evidence="4 7" id="KW-0520">NAD</keyword>
<gene>
    <name evidence="7" type="primary">rex</name>
    <name evidence="9" type="ORF">G5B42_00610</name>
</gene>
<evidence type="ECO:0000313" key="10">
    <source>
        <dbReference type="Proteomes" id="UP000657177"/>
    </source>
</evidence>
<evidence type="ECO:0000256" key="2">
    <source>
        <dbReference type="ARBA" id="ARBA00022491"/>
    </source>
</evidence>
<dbReference type="NCBIfam" id="NF003994">
    <property type="entry name" value="PRK05472.2-3"/>
    <property type="match status" value="1"/>
</dbReference>
<dbReference type="AlphaFoldDB" id="A0A8J6LHY8"/>
<evidence type="ECO:0000256" key="5">
    <source>
        <dbReference type="ARBA" id="ARBA00023125"/>
    </source>
</evidence>
<dbReference type="GO" id="GO:0003677">
    <property type="term" value="F:DNA binding"/>
    <property type="evidence" value="ECO:0007669"/>
    <property type="project" value="UniProtKB-UniRule"/>
</dbReference>